<organism evidence="6 7">
    <name type="scientific">Phaeoacremonium minimum (strain UCR-PA7)</name>
    <name type="common">Esca disease fungus</name>
    <name type="synonym">Togninia minima</name>
    <dbReference type="NCBI Taxonomy" id="1286976"/>
    <lineage>
        <taxon>Eukaryota</taxon>
        <taxon>Fungi</taxon>
        <taxon>Dikarya</taxon>
        <taxon>Ascomycota</taxon>
        <taxon>Pezizomycotina</taxon>
        <taxon>Sordariomycetes</taxon>
        <taxon>Sordariomycetidae</taxon>
        <taxon>Togniniales</taxon>
        <taxon>Togniniaceae</taxon>
        <taxon>Phaeoacremonium</taxon>
    </lineage>
</organism>
<feature type="transmembrane region" description="Helical" evidence="5">
    <location>
        <begin position="210"/>
        <end position="234"/>
    </location>
</feature>
<feature type="transmembrane region" description="Helical" evidence="5">
    <location>
        <begin position="134"/>
        <end position="154"/>
    </location>
</feature>
<feature type="transmembrane region" description="Helical" evidence="5">
    <location>
        <begin position="166"/>
        <end position="190"/>
    </location>
</feature>
<dbReference type="eggNOG" id="KOG3098">
    <property type="taxonomic scope" value="Eukaryota"/>
</dbReference>
<gene>
    <name evidence="6" type="ORF">UCRPA7_310</name>
</gene>
<keyword evidence="7" id="KW-1185">Reference proteome</keyword>
<evidence type="ECO:0000256" key="1">
    <source>
        <dbReference type="ARBA" id="ARBA00004141"/>
    </source>
</evidence>
<evidence type="ECO:0000256" key="3">
    <source>
        <dbReference type="ARBA" id="ARBA00022989"/>
    </source>
</evidence>
<dbReference type="HOGENOM" id="CLU_030884_2_1_1"/>
<dbReference type="PANTHER" id="PTHR23294">
    <property type="entry name" value="ET TRANSLATION PRODUCT-RELATED"/>
    <property type="match status" value="1"/>
</dbReference>
<keyword evidence="4 5" id="KW-0472">Membrane</keyword>
<dbReference type="InterPro" id="IPR036259">
    <property type="entry name" value="MFS_trans_sf"/>
</dbReference>
<sequence length="335" mass="37910">MHEEHRRGFYISIWVAMRNVGSIIGGAITFGLNIARDGYGGVTTNTYLVFLGLECIGLPAAFLLTRTKKVVRSDGWGVPMLPRKSWKQEVKLLWEHHRQRRTLLLIPIYILTYFGDGVWGTYNSLHLSVRARALASLVGPLLAVFINPLFGMILDMKKVGPKKKGIIAFWVWTIPTLAMLIWVMINLKWFDDQSDKLRLDYSKPTTGRWFSIWFPSLIYVVNAWMSQTLVYWVLGQFASDVATNARTGGVFRSWETVGQAISYGINAKASNKFIPFGIYIGLFAVAMPLFWLVLMELPVQSRVPRIVDNEGRVVGDLAKVQAALPDERVARQIAE</sequence>
<evidence type="ECO:0000256" key="5">
    <source>
        <dbReference type="SAM" id="Phobius"/>
    </source>
</evidence>
<comment type="subcellular location">
    <subcellularLocation>
        <location evidence="1">Membrane</location>
        <topology evidence="1">Multi-pass membrane protein</topology>
    </subcellularLocation>
</comment>
<dbReference type="GeneID" id="19323417"/>
<dbReference type="GO" id="GO:0016020">
    <property type="term" value="C:membrane"/>
    <property type="evidence" value="ECO:0007669"/>
    <property type="project" value="UniProtKB-SubCell"/>
</dbReference>
<keyword evidence="2 5" id="KW-0812">Transmembrane</keyword>
<dbReference type="OrthoDB" id="196103at2759"/>
<evidence type="ECO:0000313" key="6">
    <source>
        <dbReference type="EMBL" id="EOO04160.1"/>
    </source>
</evidence>
<dbReference type="EMBL" id="KB932799">
    <property type="protein sequence ID" value="EOO04160.1"/>
    <property type="molecule type" value="Genomic_DNA"/>
</dbReference>
<evidence type="ECO:0000313" key="7">
    <source>
        <dbReference type="Proteomes" id="UP000014074"/>
    </source>
</evidence>
<dbReference type="SUPFAM" id="SSF103473">
    <property type="entry name" value="MFS general substrate transporter"/>
    <property type="match status" value="1"/>
</dbReference>
<evidence type="ECO:0000256" key="2">
    <source>
        <dbReference type="ARBA" id="ARBA00022692"/>
    </source>
</evidence>
<accession>R8BXV6</accession>
<dbReference type="PANTHER" id="PTHR23294:SF19">
    <property type="entry name" value="DUF895 DOMAIN MEMBRANE PROTEIN-RELATED"/>
    <property type="match status" value="1"/>
</dbReference>
<feature type="transmembrane region" description="Helical" evidence="5">
    <location>
        <begin position="273"/>
        <end position="294"/>
    </location>
</feature>
<feature type="transmembrane region" description="Helical" evidence="5">
    <location>
        <begin position="103"/>
        <end position="122"/>
    </location>
</feature>
<dbReference type="AlphaFoldDB" id="R8BXV6"/>
<keyword evidence="3 5" id="KW-1133">Transmembrane helix</keyword>
<protein>
    <submittedName>
        <fullName evidence="6">Putative membrane protein</fullName>
    </submittedName>
</protein>
<feature type="transmembrane region" description="Helical" evidence="5">
    <location>
        <begin position="12"/>
        <end position="35"/>
    </location>
</feature>
<dbReference type="KEGG" id="tmn:UCRPA7_310"/>
<feature type="transmembrane region" description="Helical" evidence="5">
    <location>
        <begin position="47"/>
        <end position="64"/>
    </location>
</feature>
<reference evidence="7" key="1">
    <citation type="journal article" date="2013" name="Genome Announc.">
        <title>Draft genome sequence of the ascomycete Phaeoacremonium aleophilum strain UCR-PA7, a causal agent of the esca disease complex in grapevines.</title>
        <authorList>
            <person name="Blanco-Ulate B."/>
            <person name="Rolshausen P."/>
            <person name="Cantu D."/>
        </authorList>
    </citation>
    <scope>NUCLEOTIDE SEQUENCE [LARGE SCALE GENOMIC DNA]</scope>
    <source>
        <strain evidence="7">UCR-PA7</strain>
    </source>
</reference>
<proteinExistence type="predicted"/>
<name>R8BXV6_PHAM7</name>
<dbReference type="InterPro" id="IPR051617">
    <property type="entry name" value="UNC-93-like_regulator"/>
</dbReference>
<evidence type="ECO:0000256" key="4">
    <source>
        <dbReference type="ARBA" id="ARBA00023136"/>
    </source>
</evidence>
<dbReference type="RefSeq" id="XP_007911108.1">
    <property type="nucleotide sequence ID" value="XM_007912917.1"/>
</dbReference>
<dbReference type="Proteomes" id="UP000014074">
    <property type="component" value="Unassembled WGS sequence"/>
</dbReference>